<dbReference type="InterPro" id="IPR029416">
    <property type="entry name" value="CFAP300"/>
</dbReference>
<evidence type="ECO:0000256" key="5">
    <source>
        <dbReference type="ARBA" id="ARBA00023212"/>
    </source>
</evidence>
<evidence type="ECO:0000256" key="3">
    <source>
        <dbReference type="ARBA" id="ARBA00022174"/>
    </source>
</evidence>
<evidence type="ECO:0000256" key="4">
    <source>
        <dbReference type="ARBA" id="ARBA00022490"/>
    </source>
</evidence>
<feature type="region of interest" description="Disordered" evidence="7">
    <location>
        <begin position="1"/>
        <end position="32"/>
    </location>
</feature>
<protein>
    <recommendedName>
        <fullName evidence="3">Cilia- and flagella-associated protein 300</fullName>
    </recommendedName>
</protein>
<dbReference type="EMBL" id="CAJVQA010001270">
    <property type="protein sequence ID" value="CAG8508687.1"/>
    <property type="molecule type" value="Genomic_DNA"/>
</dbReference>
<comment type="similarity">
    <text evidence="2">Belongs to the CFAP300 family.</text>
</comment>
<evidence type="ECO:0000256" key="6">
    <source>
        <dbReference type="ARBA" id="ARBA00023273"/>
    </source>
</evidence>
<name>A0A9N8ZUI9_9GLOM</name>
<dbReference type="Pfam" id="PF14926">
    <property type="entry name" value="CFAP300"/>
    <property type="match status" value="1"/>
</dbReference>
<dbReference type="Proteomes" id="UP000789759">
    <property type="component" value="Unassembled WGS sequence"/>
</dbReference>
<evidence type="ECO:0000256" key="1">
    <source>
        <dbReference type="ARBA" id="ARBA00004430"/>
    </source>
</evidence>
<keyword evidence="4" id="KW-0963">Cytoplasm</keyword>
<accession>A0A9N8ZUI9</accession>
<dbReference type="PANTHER" id="PTHR31078:SF1">
    <property type="entry name" value="CILIA- AND FLAGELLA-ASSOCIATED PROTEIN 300"/>
    <property type="match status" value="1"/>
</dbReference>
<dbReference type="AlphaFoldDB" id="A0A9N8ZUI9"/>
<evidence type="ECO:0000313" key="9">
    <source>
        <dbReference type="Proteomes" id="UP000789759"/>
    </source>
</evidence>
<dbReference type="GO" id="GO:0005930">
    <property type="term" value="C:axoneme"/>
    <property type="evidence" value="ECO:0007669"/>
    <property type="project" value="UniProtKB-SubCell"/>
</dbReference>
<reference evidence="8" key="1">
    <citation type="submission" date="2021-06" db="EMBL/GenBank/DDBJ databases">
        <authorList>
            <person name="Kallberg Y."/>
            <person name="Tangrot J."/>
            <person name="Rosling A."/>
        </authorList>
    </citation>
    <scope>NUCLEOTIDE SEQUENCE</scope>
    <source>
        <strain evidence="8">FL966</strain>
    </source>
</reference>
<keyword evidence="5" id="KW-0206">Cytoskeleton</keyword>
<proteinExistence type="inferred from homology"/>
<keyword evidence="9" id="KW-1185">Reference proteome</keyword>
<comment type="caution">
    <text evidence="8">The sequence shown here is derived from an EMBL/GenBank/DDBJ whole genome shotgun (WGS) entry which is preliminary data.</text>
</comment>
<evidence type="ECO:0000256" key="7">
    <source>
        <dbReference type="SAM" id="MobiDB-lite"/>
    </source>
</evidence>
<gene>
    <name evidence="8" type="ORF">CPELLU_LOCUS2807</name>
</gene>
<evidence type="ECO:0000256" key="2">
    <source>
        <dbReference type="ARBA" id="ARBA00009205"/>
    </source>
</evidence>
<keyword evidence="6" id="KW-0966">Cell projection</keyword>
<dbReference type="OrthoDB" id="10259249at2759"/>
<dbReference type="PANTHER" id="PTHR31078">
    <property type="entry name" value="CILIA- AND FLAGELLA-ASSOCIATED PROTEIN 300"/>
    <property type="match status" value="1"/>
</dbReference>
<comment type="subcellular location">
    <subcellularLocation>
        <location evidence="1">Cytoplasm</location>
        <location evidence="1">Cytoskeleton</location>
        <location evidence="1">Cilium axoneme</location>
    </subcellularLocation>
</comment>
<sequence length="197" mass="22440">MSEVSSSIEHSNPIVSSEECSSNTSEAVNRATSPEQEPVFRFKYHCASIIDDILRQTGAIVKSFPIYINSFPITDKLRQIFLLPKSSNYTLFNDDDRNEFIFHVLQSICLGGDICQFEDEIDNVQRNTSTGNLMVQSYVYKINNLQGTLLSSSLFPISESNDENTDDIPSNNFCYVTVDPVKRWVNVWYHAACEYFC</sequence>
<evidence type="ECO:0000313" key="8">
    <source>
        <dbReference type="EMBL" id="CAG8508687.1"/>
    </source>
</evidence>
<organism evidence="8 9">
    <name type="scientific">Cetraspora pellucida</name>
    <dbReference type="NCBI Taxonomy" id="1433469"/>
    <lineage>
        <taxon>Eukaryota</taxon>
        <taxon>Fungi</taxon>
        <taxon>Fungi incertae sedis</taxon>
        <taxon>Mucoromycota</taxon>
        <taxon>Glomeromycotina</taxon>
        <taxon>Glomeromycetes</taxon>
        <taxon>Diversisporales</taxon>
        <taxon>Gigasporaceae</taxon>
        <taxon>Cetraspora</taxon>
    </lineage>
</organism>